<evidence type="ECO:0000256" key="2">
    <source>
        <dbReference type="ARBA" id="ARBA00023121"/>
    </source>
</evidence>
<dbReference type="PANTHER" id="PTHR23310">
    <property type="entry name" value="ACYL-COA-BINDING PROTEIN, ACBP"/>
    <property type="match status" value="1"/>
</dbReference>
<dbReference type="GO" id="GO:0000062">
    <property type="term" value="F:fatty-acyl-CoA binding"/>
    <property type="evidence" value="ECO:0007669"/>
    <property type="project" value="InterPro"/>
</dbReference>
<keyword evidence="2" id="KW-0446">Lipid-binding</keyword>
<name>A0A9N8H4N3_9STRA</name>
<comment type="similarity">
    <text evidence="1">Belongs to the ACBP family.</text>
</comment>
<evidence type="ECO:0000313" key="5">
    <source>
        <dbReference type="Proteomes" id="UP001153069"/>
    </source>
</evidence>
<dbReference type="InterPro" id="IPR035984">
    <property type="entry name" value="Acyl-CoA-binding_sf"/>
</dbReference>
<dbReference type="InterPro" id="IPR014352">
    <property type="entry name" value="FERM/acyl-CoA-bd_prot_sf"/>
</dbReference>
<dbReference type="EMBL" id="CAICTM010000066">
    <property type="protein sequence ID" value="CAB9499722.1"/>
    <property type="molecule type" value="Genomic_DNA"/>
</dbReference>
<keyword evidence="5" id="KW-1185">Reference proteome</keyword>
<dbReference type="PRINTS" id="PR00689">
    <property type="entry name" value="ACOABINDINGP"/>
</dbReference>
<dbReference type="PANTHER" id="PTHR23310:SF62">
    <property type="entry name" value="ACYL-COA BINDING PROTEIN 1, ISOFORM A"/>
    <property type="match status" value="1"/>
</dbReference>
<gene>
    <name evidence="4" type="ORF">SEMRO_67_G037690.1</name>
</gene>
<reference evidence="4" key="1">
    <citation type="submission" date="2020-06" db="EMBL/GenBank/DDBJ databases">
        <authorList>
            <consortium name="Plant Systems Biology data submission"/>
        </authorList>
    </citation>
    <scope>NUCLEOTIDE SEQUENCE</scope>
    <source>
        <strain evidence="4">D6</strain>
    </source>
</reference>
<proteinExistence type="inferred from homology"/>
<dbReference type="PROSITE" id="PS51228">
    <property type="entry name" value="ACB_2"/>
    <property type="match status" value="1"/>
</dbReference>
<dbReference type="Pfam" id="PF00887">
    <property type="entry name" value="ACBP"/>
    <property type="match status" value="1"/>
</dbReference>
<organism evidence="4 5">
    <name type="scientific">Seminavis robusta</name>
    <dbReference type="NCBI Taxonomy" id="568900"/>
    <lineage>
        <taxon>Eukaryota</taxon>
        <taxon>Sar</taxon>
        <taxon>Stramenopiles</taxon>
        <taxon>Ochrophyta</taxon>
        <taxon>Bacillariophyta</taxon>
        <taxon>Bacillariophyceae</taxon>
        <taxon>Bacillariophycidae</taxon>
        <taxon>Naviculales</taxon>
        <taxon>Naviculaceae</taxon>
        <taxon>Seminavis</taxon>
    </lineage>
</organism>
<dbReference type="AlphaFoldDB" id="A0A9N8H4N3"/>
<dbReference type="InterPro" id="IPR000582">
    <property type="entry name" value="Acyl-CoA-binding_protein"/>
</dbReference>
<evidence type="ECO:0000256" key="1">
    <source>
        <dbReference type="ARBA" id="ARBA00005567"/>
    </source>
</evidence>
<dbReference type="GO" id="GO:0006631">
    <property type="term" value="P:fatty acid metabolic process"/>
    <property type="evidence" value="ECO:0007669"/>
    <property type="project" value="TreeGrafter"/>
</dbReference>
<accession>A0A9N8H4N3</accession>
<comment type="caution">
    <text evidence="4">The sequence shown here is derived from an EMBL/GenBank/DDBJ whole genome shotgun (WGS) entry which is preliminary data.</text>
</comment>
<sequence length="115" mass="13037">MSNNVKETFDKAVRLASSPAGGGKWKLSPLQKGQLYACYKQANFGDCPGKRPGITKLLARQKYDCWKYCEGMEKEEAMKKYIEFVENLAPEFYYWTRGSVKATAIACSRSVQISF</sequence>
<evidence type="ECO:0000313" key="4">
    <source>
        <dbReference type="EMBL" id="CAB9499722.1"/>
    </source>
</evidence>
<dbReference type="Gene3D" id="1.20.80.10">
    <property type="match status" value="1"/>
</dbReference>
<dbReference type="Proteomes" id="UP001153069">
    <property type="component" value="Unassembled WGS sequence"/>
</dbReference>
<dbReference type="SUPFAM" id="SSF47027">
    <property type="entry name" value="Acyl-CoA binding protein"/>
    <property type="match status" value="1"/>
</dbReference>
<evidence type="ECO:0000259" key="3">
    <source>
        <dbReference type="PROSITE" id="PS51228"/>
    </source>
</evidence>
<feature type="domain" description="ACB" evidence="3">
    <location>
        <begin position="5"/>
        <end position="94"/>
    </location>
</feature>
<dbReference type="OrthoDB" id="346910at2759"/>
<protein>
    <submittedName>
        <fullName evidence="4">Acyl-CoA-binding protein</fullName>
    </submittedName>
</protein>